<feature type="transmembrane region" description="Helical" evidence="7">
    <location>
        <begin position="263"/>
        <end position="281"/>
    </location>
</feature>
<dbReference type="SUPFAM" id="SSF103473">
    <property type="entry name" value="MFS general substrate transporter"/>
    <property type="match status" value="1"/>
</dbReference>
<evidence type="ECO:0000256" key="1">
    <source>
        <dbReference type="ARBA" id="ARBA00004651"/>
    </source>
</evidence>
<evidence type="ECO:0000259" key="8">
    <source>
        <dbReference type="PROSITE" id="PS50850"/>
    </source>
</evidence>
<comment type="caution">
    <text evidence="9">The sequence shown here is derived from an EMBL/GenBank/DDBJ whole genome shotgun (WGS) entry which is preliminary data.</text>
</comment>
<keyword evidence="6 7" id="KW-0472">Membrane</keyword>
<evidence type="ECO:0000256" key="6">
    <source>
        <dbReference type="ARBA" id="ARBA00023136"/>
    </source>
</evidence>
<reference evidence="9 10" key="1">
    <citation type="submission" date="2019-07" db="EMBL/GenBank/DDBJ databases">
        <authorList>
            <person name="Park Y.J."/>
            <person name="Jeong S.E."/>
            <person name="Jung H.S."/>
        </authorList>
    </citation>
    <scope>NUCLEOTIDE SEQUENCE [LARGE SCALE GENOMIC DNA]</scope>
    <source>
        <strain evidence="10">P16(2019)</strain>
    </source>
</reference>
<evidence type="ECO:0000256" key="3">
    <source>
        <dbReference type="ARBA" id="ARBA00022475"/>
    </source>
</evidence>
<dbReference type="GO" id="GO:0005886">
    <property type="term" value="C:plasma membrane"/>
    <property type="evidence" value="ECO:0007669"/>
    <property type="project" value="UniProtKB-SubCell"/>
</dbReference>
<dbReference type="PANTHER" id="PTHR43124:SF3">
    <property type="entry name" value="CHLORAMPHENICOL EFFLUX PUMP RV0191"/>
    <property type="match status" value="1"/>
</dbReference>
<feature type="transmembrane region" description="Helical" evidence="7">
    <location>
        <begin position="199"/>
        <end position="217"/>
    </location>
</feature>
<keyword evidence="4 7" id="KW-0812">Transmembrane</keyword>
<keyword evidence="3" id="KW-1003">Cell membrane</keyword>
<feature type="transmembrane region" description="Helical" evidence="7">
    <location>
        <begin position="157"/>
        <end position="178"/>
    </location>
</feature>
<comment type="subcellular location">
    <subcellularLocation>
        <location evidence="1">Cell membrane</location>
        <topology evidence="1">Multi-pass membrane protein</topology>
    </subcellularLocation>
</comment>
<dbReference type="Gene3D" id="1.20.1250.20">
    <property type="entry name" value="MFS general substrate transporter like domains"/>
    <property type="match status" value="1"/>
</dbReference>
<feature type="transmembrane region" description="Helical" evidence="7">
    <location>
        <begin position="348"/>
        <end position="367"/>
    </location>
</feature>
<keyword evidence="5 7" id="KW-1133">Transmembrane helix</keyword>
<dbReference type="Proteomes" id="UP000318521">
    <property type="component" value="Unassembled WGS sequence"/>
</dbReference>
<evidence type="ECO:0000256" key="5">
    <source>
        <dbReference type="ARBA" id="ARBA00022989"/>
    </source>
</evidence>
<evidence type="ECO:0000256" key="2">
    <source>
        <dbReference type="ARBA" id="ARBA00022448"/>
    </source>
</evidence>
<dbReference type="PROSITE" id="PS50850">
    <property type="entry name" value="MFS"/>
    <property type="match status" value="1"/>
</dbReference>
<name>A0A554A222_9BACI</name>
<proteinExistence type="predicted"/>
<dbReference type="InterPro" id="IPR050189">
    <property type="entry name" value="MFS_Efflux_Transporters"/>
</dbReference>
<dbReference type="GO" id="GO:0022857">
    <property type="term" value="F:transmembrane transporter activity"/>
    <property type="evidence" value="ECO:0007669"/>
    <property type="project" value="InterPro"/>
</dbReference>
<evidence type="ECO:0000313" key="9">
    <source>
        <dbReference type="EMBL" id="TSB47742.1"/>
    </source>
</evidence>
<protein>
    <submittedName>
        <fullName evidence="9">MFS transporter</fullName>
    </submittedName>
</protein>
<dbReference type="EMBL" id="VLXZ01000002">
    <property type="protein sequence ID" value="TSB47742.1"/>
    <property type="molecule type" value="Genomic_DNA"/>
</dbReference>
<keyword evidence="2" id="KW-0813">Transport</keyword>
<dbReference type="PANTHER" id="PTHR43124">
    <property type="entry name" value="PURINE EFFLUX PUMP PBUE"/>
    <property type="match status" value="1"/>
</dbReference>
<dbReference type="OrthoDB" id="2957247at2"/>
<dbReference type="InterPro" id="IPR011701">
    <property type="entry name" value="MFS"/>
</dbReference>
<feature type="transmembrane region" description="Helical" evidence="7">
    <location>
        <begin position="320"/>
        <end position="342"/>
    </location>
</feature>
<dbReference type="Pfam" id="PF07690">
    <property type="entry name" value="MFS_1"/>
    <property type="match status" value="1"/>
</dbReference>
<dbReference type="InterPro" id="IPR036259">
    <property type="entry name" value="MFS_trans_sf"/>
</dbReference>
<feature type="transmembrane region" description="Helical" evidence="7">
    <location>
        <begin position="94"/>
        <end position="119"/>
    </location>
</feature>
<sequence>MWKFVMPGIAMIGVTYAFARFSFGLFLPQISSTLNLTESLAGSISSVAFLSYTVALITSSFLIQKWGSLRVIQFAGMSAVLGLLGIAFSNGYYMLLFSSFVAGLGSGWSSPVYAQVAITHLKELDRDRGNTWMNTGTSFGLILSGPIALLFTEHWRLSYLLFAAIAFVVLVWNTKVIPKEGKSSSKRENIQWFSLLKRAKLMLLASFIVGLSSSFFWTFSRSFLAVEYQMSNFESVFFWVLMGVSGIIGGLAGGFISKGGIELSFRVTLLLMSTALLLITIPGAVTIYSSSVLFGITYICMTGILIVWSTRIFPDRPSIGVSLSFFLLGIGQSLGSSIGGTVIEATSYPLGFIVFFLIGLLGMFVPFRNQNIKEVSA</sequence>
<keyword evidence="10" id="KW-1185">Reference proteome</keyword>
<accession>A0A554A222</accession>
<feature type="domain" description="Major facilitator superfamily (MFS) profile" evidence="8">
    <location>
        <begin position="5"/>
        <end position="374"/>
    </location>
</feature>
<evidence type="ECO:0000256" key="7">
    <source>
        <dbReference type="SAM" id="Phobius"/>
    </source>
</evidence>
<dbReference type="AlphaFoldDB" id="A0A554A222"/>
<evidence type="ECO:0000313" key="10">
    <source>
        <dbReference type="Proteomes" id="UP000318521"/>
    </source>
</evidence>
<feature type="transmembrane region" description="Helical" evidence="7">
    <location>
        <begin position="70"/>
        <end position="88"/>
    </location>
</feature>
<dbReference type="RefSeq" id="WP_143847256.1">
    <property type="nucleotide sequence ID" value="NZ_VLXZ01000002.1"/>
</dbReference>
<feature type="transmembrane region" description="Helical" evidence="7">
    <location>
        <begin position="287"/>
        <end position="308"/>
    </location>
</feature>
<evidence type="ECO:0000256" key="4">
    <source>
        <dbReference type="ARBA" id="ARBA00022692"/>
    </source>
</evidence>
<dbReference type="InterPro" id="IPR020846">
    <property type="entry name" value="MFS_dom"/>
</dbReference>
<feature type="transmembrane region" description="Helical" evidence="7">
    <location>
        <begin position="43"/>
        <end position="63"/>
    </location>
</feature>
<organism evidence="9 10">
    <name type="scientific">Alkalicoccobacillus porphyridii</name>
    <dbReference type="NCBI Taxonomy" id="2597270"/>
    <lineage>
        <taxon>Bacteria</taxon>
        <taxon>Bacillati</taxon>
        <taxon>Bacillota</taxon>
        <taxon>Bacilli</taxon>
        <taxon>Bacillales</taxon>
        <taxon>Bacillaceae</taxon>
        <taxon>Alkalicoccobacillus</taxon>
    </lineage>
</organism>
<feature type="transmembrane region" description="Helical" evidence="7">
    <location>
        <begin position="237"/>
        <end position="256"/>
    </location>
</feature>
<gene>
    <name evidence="9" type="ORF">FN960_04290</name>
</gene>